<dbReference type="InterPro" id="IPR011642">
    <property type="entry name" value="Gate_dom"/>
</dbReference>
<dbReference type="PANTHER" id="PTHR38139:SF1">
    <property type="entry name" value="NUCLEOSIDE TRANSPORTER_FEOB GTPASE GATE DOMAIN-CONTAINING PROTEIN"/>
    <property type="match status" value="1"/>
</dbReference>
<evidence type="ECO:0000313" key="4">
    <source>
        <dbReference type="Proteomes" id="UP000186940"/>
    </source>
</evidence>
<proteinExistence type="predicted"/>
<feature type="transmembrane region" description="Helical" evidence="1">
    <location>
        <begin position="6"/>
        <end position="24"/>
    </location>
</feature>
<organism evidence="3 4">
    <name type="scientific">Candidatus Syntropharchaeum caldarium</name>
    <dbReference type="NCBI Taxonomy" id="1838285"/>
    <lineage>
        <taxon>Archaea</taxon>
        <taxon>Methanobacteriati</taxon>
        <taxon>Methanobacteriota</taxon>
        <taxon>Stenosarchaea group</taxon>
        <taxon>Methanomicrobia</taxon>
        <taxon>Methanosarcinales</taxon>
        <taxon>ANME-2 cluster</taxon>
        <taxon>Candidatus Syntropharchaeum</taxon>
    </lineage>
</organism>
<feature type="transmembrane region" description="Helical" evidence="1">
    <location>
        <begin position="113"/>
        <end position="135"/>
    </location>
</feature>
<protein>
    <submittedName>
        <fullName evidence="3">Nucleoside recognition protein</fullName>
    </submittedName>
</protein>
<dbReference type="InterPro" id="IPR038880">
    <property type="entry name" value="MJ0871-like"/>
</dbReference>
<dbReference type="EMBL" id="LYOS01000001">
    <property type="protein sequence ID" value="OFV68853.1"/>
    <property type="molecule type" value="Genomic_DNA"/>
</dbReference>
<dbReference type="Proteomes" id="UP000186940">
    <property type="component" value="Unassembled WGS sequence"/>
</dbReference>
<evidence type="ECO:0000256" key="1">
    <source>
        <dbReference type="SAM" id="Phobius"/>
    </source>
</evidence>
<dbReference type="STRING" id="1838285.SCAL_000529"/>
<dbReference type="PANTHER" id="PTHR38139">
    <property type="entry name" value="GATE DOMAIN-CONTAINING PROTEIN"/>
    <property type="match status" value="1"/>
</dbReference>
<feature type="transmembrane region" description="Helical" evidence="1">
    <location>
        <begin position="287"/>
        <end position="307"/>
    </location>
</feature>
<dbReference type="Pfam" id="PF07670">
    <property type="entry name" value="Gate"/>
    <property type="match status" value="1"/>
</dbReference>
<sequence length="308" mass="33437">MLLNYLLQTIVLVTIGVILANIFIEAKILSKLTPLVKPICKRSNLSEACIFALFTSLLSPTASKSALATFYNRGDITESEVIVTTLMSTFPMVVGGSLFKVQALITIMILGPIVGSIYITLNFFAAFIQTFWAFVYSKIAFPPCSTSVDDDYQVDKLLLTFDTIKSGLKAAYLVLMRIIPVLTVTVLVIGYLLDHGMMDMIAHLFDPVLGLLGIPGECAAALAGQFIHYTVGYAVIGSLLSEGIITEKDAVMTLLIGSMIVITLIYIKFSASMYISLFGKLGVKVALINYASSMLAKVITIGLVLWLM</sequence>
<dbReference type="AlphaFoldDB" id="A0A1F2PC80"/>
<name>A0A1F2PC80_9EURY</name>
<keyword evidence="1" id="KW-1133">Transmembrane helix</keyword>
<keyword evidence="4" id="KW-1185">Reference proteome</keyword>
<evidence type="ECO:0000313" key="3">
    <source>
        <dbReference type="EMBL" id="OFV68853.1"/>
    </source>
</evidence>
<feature type="transmembrane region" description="Helical" evidence="1">
    <location>
        <begin position="170"/>
        <end position="193"/>
    </location>
</feature>
<feature type="transmembrane region" description="Helical" evidence="1">
    <location>
        <begin position="250"/>
        <end position="267"/>
    </location>
</feature>
<keyword evidence="1" id="KW-0472">Membrane</keyword>
<feature type="domain" description="Nucleoside transporter/FeoB GTPase Gate" evidence="2">
    <location>
        <begin position="176"/>
        <end position="263"/>
    </location>
</feature>
<gene>
    <name evidence="3" type="ORF">SCAL_000529</name>
</gene>
<evidence type="ECO:0000259" key="2">
    <source>
        <dbReference type="Pfam" id="PF07670"/>
    </source>
</evidence>
<comment type="caution">
    <text evidence="3">The sequence shown here is derived from an EMBL/GenBank/DDBJ whole genome shotgun (WGS) entry which is preliminary data.</text>
</comment>
<keyword evidence="1" id="KW-0812">Transmembrane</keyword>
<reference evidence="3" key="1">
    <citation type="submission" date="2016-05" db="EMBL/GenBank/DDBJ databases">
        <title>Microbial consortia oxidize butane by reversing methanogenesis.</title>
        <authorList>
            <person name="Laso-Perez R."/>
            <person name="Richter M."/>
            <person name="Wegener G."/>
            <person name="Musat F."/>
        </authorList>
    </citation>
    <scope>NUCLEOTIDE SEQUENCE [LARGE SCALE GENOMIC DNA]</scope>
    <source>
        <strain evidence="3">BOX2</strain>
    </source>
</reference>
<accession>A0A1F2PC80</accession>